<evidence type="ECO:0000313" key="2">
    <source>
        <dbReference type="EMBL" id="TVY90977.1"/>
    </source>
</evidence>
<evidence type="ECO:0000256" key="1">
    <source>
        <dbReference type="SAM" id="SignalP"/>
    </source>
</evidence>
<name>A0A559MDG0_9HELO</name>
<dbReference type="InterPro" id="IPR029045">
    <property type="entry name" value="ClpP/crotonase-like_dom_sf"/>
</dbReference>
<dbReference type="PANTHER" id="PTHR11941">
    <property type="entry name" value="ENOYL-COA HYDRATASE-RELATED"/>
    <property type="match status" value="1"/>
</dbReference>
<feature type="chain" id="PRO_5022227242" evidence="1">
    <location>
        <begin position="20"/>
        <end position="308"/>
    </location>
</feature>
<dbReference type="GO" id="GO:0006635">
    <property type="term" value="P:fatty acid beta-oxidation"/>
    <property type="evidence" value="ECO:0007669"/>
    <property type="project" value="TreeGrafter"/>
</dbReference>
<dbReference type="GO" id="GO:0003824">
    <property type="term" value="F:catalytic activity"/>
    <property type="evidence" value="ECO:0007669"/>
    <property type="project" value="UniProtKB-ARBA"/>
</dbReference>
<dbReference type="AlphaFoldDB" id="A0A559MDG0"/>
<sequence length="308" mass="33624">MSIKSLLWLGLALVSQASTTIPHARGNDSFPYQLLKKSCINQDCSATRITISNPPINLWNAQLIQQFNSYLLSVNDTSATTPKVVVISSDVPDFYIAHLDLHLLSATHTPPPQVNVTDTLNKYYENLNLLLSIPVIFVAEITGRAWGSGDEHLMHMDMRFAGPDAVFSAPEAALGVIHVGGLQWLVESIGPSRTMEYMLSSAQVNATQAASIGWVNSAYTSAEALRNHVDTLVTRIAKFEVDALRATKKSVAQQKPTQEMFAKDQATFAALASEPSVQAVADKILNLSGDQGKAWELNISDNIVRDIY</sequence>
<dbReference type="CDD" id="cd06558">
    <property type="entry name" value="crotonase-like"/>
    <property type="match status" value="1"/>
</dbReference>
<evidence type="ECO:0000313" key="3">
    <source>
        <dbReference type="Proteomes" id="UP000315522"/>
    </source>
</evidence>
<proteinExistence type="predicted"/>
<keyword evidence="3" id="KW-1185">Reference proteome</keyword>
<feature type="signal peptide" evidence="1">
    <location>
        <begin position="1"/>
        <end position="19"/>
    </location>
</feature>
<dbReference type="SUPFAM" id="SSF52096">
    <property type="entry name" value="ClpP/crotonase"/>
    <property type="match status" value="1"/>
</dbReference>
<dbReference type="EMBL" id="QGML01000685">
    <property type="protein sequence ID" value="TVY90977.1"/>
    <property type="molecule type" value="Genomic_DNA"/>
</dbReference>
<dbReference type="Pfam" id="PF00378">
    <property type="entry name" value="ECH_1"/>
    <property type="match status" value="1"/>
</dbReference>
<reference evidence="2 3" key="1">
    <citation type="submission" date="2018-05" db="EMBL/GenBank/DDBJ databases">
        <title>Genome sequencing and assembly of the regulated plant pathogen Lachnellula willkommii and related sister species for the development of diagnostic species identification markers.</title>
        <authorList>
            <person name="Giroux E."/>
            <person name="Bilodeau G."/>
        </authorList>
    </citation>
    <scope>NUCLEOTIDE SEQUENCE [LARGE SCALE GENOMIC DNA]</scope>
    <source>
        <strain evidence="2 3">CBS 172.35</strain>
    </source>
</reference>
<dbReference type="Proteomes" id="UP000315522">
    <property type="component" value="Unassembled WGS sequence"/>
</dbReference>
<dbReference type="InterPro" id="IPR001753">
    <property type="entry name" value="Enoyl-CoA_hydra/iso"/>
</dbReference>
<dbReference type="PANTHER" id="PTHR11941:SF54">
    <property type="entry name" value="ENOYL-COA HYDRATASE, MITOCHONDRIAL"/>
    <property type="match status" value="1"/>
</dbReference>
<organism evidence="2 3">
    <name type="scientific">Lachnellula willkommii</name>
    <dbReference type="NCBI Taxonomy" id="215461"/>
    <lineage>
        <taxon>Eukaryota</taxon>
        <taxon>Fungi</taxon>
        <taxon>Dikarya</taxon>
        <taxon>Ascomycota</taxon>
        <taxon>Pezizomycotina</taxon>
        <taxon>Leotiomycetes</taxon>
        <taxon>Helotiales</taxon>
        <taxon>Lachnaceae</taxon>
        <taxon>Lachnellula</taxon>
    </lineage>
</organism>
<comment type="caution">
    <text evidence="2">The sequence shown here is derived from an EMBL/GenBank/DDBJ whole genome shotgun (WGS) entry which is preliminary data.</text>
</comment>
<accession>A0A559MDG0</accession>
<dbReference type="Gene3D" id="3.90.226.10">
    <property type="entry name" value="2-enoyl-CoA Hydratase, Chain A, domain 1"/>
    <property type="match status" value="1"/>
</dbReference>
<gene>
    <name evidence="2" type="ORF">LAWI1_G003097</name>
</gene>
<protein>
    <submittedName>
        <fullName evidence="2">Putative enoyl-CoA hydratase, mitochondrial</fullName>
    </submittedName>
</protein>
<keyword evidence="1" id="KW-0732">Signal</keyword>